<dbReference type="Proteomes" id="UP000199600">
    <property type="component" value="Unassembled WGS sequence"/>
</dbReference>
<accession>A0A1A8XJM9</accession>
<dbReference type="SUPFAM" id="SSF55961">
    <property type="entry name" value="Bet v1-like"/>
    <property type="match status" value="1"/>
</dbReference>
<dbReference type="EMBL" id="FLQY01000028">
    <property type="protein sequence ID" value="SBT04148.1"/>
    <property type="molecule type" value="Genomic_DNA"/>
</dbReference>
<dbReference type="Pfam" id="PF03364">
    <property type="entry name" value="Polyketide_cyc"/>
    <property type="match status" value="1"/>
</dbReference>
<evidence type="ECO:0000313" key="4">
    <source>
        <dbReference type="Proteomes" id="UP000199600"/>
    </source>
</evidence>
<sequence>MSALSRFIFTLTAIFLLALSHVVSGVEPEIVINIERNGDAFIVDTKFDLPVPLRTAWEVLTDFDNMTGILSNLTSSKIVRRDGKILYVAQEGLARFGILSYAFASEREIRLEPMKRILARQITGNAERFESELELTQSGSATRVHYRAEVVPDSGLARTFGGRFIKHEVEEQFTAMAAEMMRRNAR</sequence>
<dbReference type="AlphaFoldDB" id="A0A1A8XJM9"/>
<protein>
    <recommendedName>
        <fullName evidence="2">Coenzyme Q-binding protein COQ10 START domain-containing protein</fullName>
    </recommendedName>
</protein>
<keyword evidence="4" id="KW-1185">Reference proteome</keyword>
<evidence type="ECO:0000313" key="3">
    <source>
        <dbReference type="EMBL" id="SBT04148.1"/>
    </source>
</evidence>
<proteinExistence type="inferred from homology"/>
<organism evidence="3 4">
    <name type="scientific">Candidatus Propionivibrio aalborgensis</name>
    <dbReference type="NCBI Taxonomy" id="1860101"/>
    <lineage>
        <taxon>Bacteria</taxon>
        <taxon>Pseudomonadati</taxon>
        <taxon>Pseudomonadota</taxon>
        <taxon>Betaproteobacteria</taxon>
        <taxon>Rhodocyclales</taxon>
        <taxon>Rhodocyclaceae</taxon>
        <taxon>Propionivibrio</taxon>
    </lineage>
</organism>
<name>A0A1A8XJM9_9RHOO</name>
<gene>
    <name evidence="3" type="ORF">PROAA_1230008</name>
</gene>
<dbReference type="InterPro" id="IPR023393">
    <property type="entry name" value="START-like_dom_sf"/>
</dbReference>
<evidence type="ECO:0000259" key="2">
    <source>
        <dbReference type="Pfam" id="PF03364"/>
    </source>
</evidence>
<dbReference type="RefSeq" id="WP_186409674.1">
    <property type="nucleotide sequence ID" value="NZ_FLQY01000028.1"/>
</dbReference>
<dbReference type="InterPro" id="IPR005031">
    <property type="entry name" value="COQ10_START"/>
</dbReference>
<comment type="similarity">
    <text evidence="1">Belongs to the ribosome association toxin RatA family.</text>
</comment>
<dbReference type="Gene3D" id="3.30.530.20">
    <property type="match status" value="1"/>
</dbReference>
<evidence type="ECO:0000256" key="1">
    <source>
        <dbReference type="ARBA" id="ARBA00008918"/>
    </source>
</evidence>
<feature type="domain" description="Coenzyme Q-binding protein COQ10 START" evidence="2">
    <location>
        <begin position="49"/>
        <end position="172"/>
    </location>
</feature>
<reference evidence="3 4" key="1">
    <citation type="submission" date="2016-06" db="EMBL/GenBank/DDBJ databases">
        <authorList>
            <person name="Kjaerup R.B."/>
            <person name="Dalgaard T.S."/>
            <person name="Juul-Madsen H.R."/>
        </authorList>
    </citation>
    <scope>NUCLEOTIDE SEQUENCE [LARGE SCALE GENOMIC DNA]</scope>
    <source>
        <strain evidence="3">2</strain>
    </source>
</reference>